<feature type="domain" description="DUF7730" evidence="2">
    <location>
        <begin position="58"/>
        <end position="265"/>
    </location>
</feature>
<protein>
    <recommendedName>
        <fullName evidence="2">DUF7730 domain-containing protein</fullName>
    </recommendedName>
</protein>
<dbReference type="Pfam" id="PF24864">
    <property type="entry name" value="DUF7730"/>
    <property type="match status" value="1"/>
</dbReference>
<dbReference type="OrthoDB" id="10249045at2759"/>
<evidence type="ECO:0000313" key="3">
    <source>
        <dbReference type="EMBL" id="KAJ4320269.1"/>
    </source>
</evidence>
<gene>
    <name evidence="3" type="ORF">N0V84_005967</name>
</gene>
<evidence type="ECO:0000313" key="4">
    <source>
        <dbReference type="Proteomes" id="UP001140502"/>
    </source>
</evidence>
<evidence type="ECO:0000256" key="1">
    <source>
        <dbReference type="SAM" id="MobiDB-lite"/>
    </source>
</evidence>
<dbReference type="AlphaFoldDB" id="A0A9W9BPS9"/>
<feature type="compositionally biased region" description="Basic and acidic residues" evidence="1">
    <location>
        <begin position="7"/>
        <end position="26"/>
    </location>
</feature>
<feature type="region of interest" description="Disordered" evidence="1">
    <location>
        <begin position="1"/>
        <end position="32"/>
    </location>
</feature>
<dbReference type="InterPro" id="IPR056632">
    <property type="entry name" value="DUF7730"/>
</dbReference>
<accession>A0A9W9BPS9</accession>
<sequence length="290" mass="33822">MPQKPLTPREIEEMHAELFPEKHQPVEPEPWNPLYDPESGKPLFPVSLEDKFSAILTHQPKSPLFRLPPEIRTQIWSYAMGSRKLYLTSKKERLVQAEKMNEFKWWPKQGLLNVPMVCKAAYLESISCLYSSNTFCFGFGSQGTKAPLTSIDTLLPSQHIAAIKHLEVGWHFIRGYTQYYDSHPQAWDISIVICTPDDDQVWYGFCFKMARLSNLKTLKIVVWTSGERRAEFQSLEKETLAPLQEMKHLEDFSVFLPWPQDDKTLWQDAPFSISRRFEDRSRYGVSIPEY</sequence>
<keyword evidence="4" id="KW-1185">Reference proteome</keyword>
<organism evidence="3 4">
    <name type="scientific">Fusarium piperis</name>
    <dbReference type="NCBI Taxonomy" id="1435070"/>
    <lineage>
        <taxon>Eukaryota</taxon>
        <taxon>Fungi</taxon>
        <taxon>Dikarya</taxon>
        <taxon>Ascomycota</taxon>
        <taxon>Pezizomycotina</taxon>
        <taxon>Sordariomycetes</taxon>
        <taxon>Hypocreomycetidae</taxon>
        <taxon>Hypocreales</taxon>
        <taxon>Nectriaceae</taxon>
        <taxon>Fusarium</taxon>
        <taxon>Fusarium solani species complex</taxon>
    </lineage>
</organism>
<evidence type="ECO:0000259" key="2">
    <source>
        <dbReference type="Pfam" id="PF24864"/>
    </source>
</evidence>
<reference evidence="3" key="1">
    <citation type="submission" date="2022-10" db="EMBL/GenBank/DDBJ databases">
        <title>Tapping the CABI collections for fungal endophytes: first genome assemblies for Collariella, Neodidymelliopsis, Ascochyta clinopodiicola, Didymella pomorum, Didymosphaeria variabile, Neocosmospora piperis and Neocucurbitaria cava.</title>
        <authorList>
            <person name="Hill R."/>
        </authorList>
    </citation>
    <scope>NUCLEOTIDE SEQUENCE</scope>
    <source>
        <strain evidence="3">IMI 366586</strain>
    </source>
</reference>
<proteinExistence type="predicted"/>
<dbReference type="PANTHER" id="PTHR38790">
    <property type="entry name" value="2EXR DOMAIN-CONTAINING PROTEIN-RELATED"/>
    <property type="match status" value="1"/>
</dbReference>
<dbReference type="Proteomes" id="UP001140502">
    <property type="component" value="Unassembled WGS sequence"/>
</dbReference>
<comment type="caution">
    <text evidence="3">The sequence shown here is derived from an EMBL/GenBank/DDBJ whole genome shotgun (WGS) entry which is preliminary data.</text>
</comment>
<name>A0A9W9BPS9_9HYPO</name>
<dbReference type="EMBL" id="JAPEUR010000111">
    <property type="protein sequence ID" value="KAJ4320269.1"/>
    <property type="molecule type" value="Genomic_DNA"/>
</dbReference>